<evidence type="ECO:0000256" key="7">
    <source>
        <dbReference type="SAM" id="MobiDB-lite"/>
    </source>
</evidence>
<evidence type="ECO:0000256" key="5">
    <source>
        <dbReference type="ARBA" id="ARBA00022989"/>
    </source>
</evidence>
<feature type="transmembrane region" description="Helical" evidence="8">
    <location>
        <begin position="34"/>
        <end position="55"/>
    </location>
</feature>
<keyword evidence="4 8" id="KW-0812">Transmembrane</keyword>
<sequence>MESHGHGHGHGHADSIDAALVASADGVRALRTSLIVLAATALAQLLVVLVSGSTALLADTIHNFSDALTAVPLWVAFVLGRRAATRRYTYGYGRAEDLAGVFVVAMIALSAVVAGYESILRLVEPRPVENVGAVLAAGLIGFVGNEFVAVHRIRVGRRIGSAALVADGVHARTDGFTSLAVVGAALGVLAGFPLADPVVGLLITVAILVVLRGAAVDVFRRLMDAVDPHLVDTAEAAVRAVPGVVAVEELRLRWSGHRVRAEVGIGVDAGLDVVAAHDIATAVQHRLLHDVPKLVAATVHVGPHGDHHTALAHHPGALEPGAVAR</sequence>
<dbReference type="NCBIfam" id="TIGR01297">
    <property type="entry name" value="CDF"/>
    <property type="match status" value="1"/>
</dbReference>
<dbReference type="RefSeq" id="WP_345610807.1">
    <property type="nucleotide sequence ID" value="NZ_BAABJO010000034.1"/>
</dbReference>
<keyword evidence="12" id="KW-1185">Reference proteome</keyword>
<dbReference type="Pfam" id="PF01545">
    <property type="entry name" value="Cation_efflux"/>
    <property type="match status" value="1"/>
</dbReference>
<dbReference type="PANTHER" id="PTHR43840">
    <property type="entry name" value="MITOCHONDRIAL METAL TRANSPORTER 1-RELATED"/>
    <property type="match status" value="1"/>
</dbReference>
<dbReference type="Proteomes" id="UP001500804">
    <property type="component" value="Unassembled WGS sequence"/>
</dbReference>
<keyword evidence="5 8" id="KW-1133">Transmembrane helix</keyword>
<feature type="domain" description="Cation efflux protein cytoplasmic" evidence="10">
    <location>
        <begin position="230"/>
        <end position="303"/>
    </location>
</feature>
<dbReference type="InterPro" id="IPR027470">
    <property type="entry name" value="Cation_efflux_CTD"/>
</dbReference>
<feature type="transmembrane region" description="Helical" evidence="8">
    <location>
        <begin position="61"/>
        <end position="79"/>
    </location>
</feature>
<evidence type="ECO:0000256" key="6">
    <source>
        <dbReference type="ARBA" id="ARBA00023136"/>
    </source>
</evidence>
<dbReference type="InterPro" id="IPR050291">
    <property type="entry name" value="CDF_Transporter"/>
</dbReference>
<dbReference type="InterPro" id="IPR002524">
    <property type="entry name" value="Cation_efflux"/>
</dbReference>
<dbReference type="InterPro" id="IPR027469">
    <property type="entry name" value="Cation_efflux_TMD_sf"/>
</dbReference>
<feature type="transmembrane region" description="Helical" evidence="8">
    <location>
        <begin position="171"/>
        <end position="192"/>
    </location>
</feature>
<feature type="transmembrane region" description="Helical" evidence="8">
    <location>
        <begin position="99"/>
        <end position="119"/>
    </location>
</feature>
<keyword evidence="6 8" id="KW-0472">Membrane</keyword>
<dbReference type="SUPFAM" id="SSF160240">
    <property type="entry name" value="Cation efflux protein cytoplasmic domain-like"/>
    <property type="match status" value="1"/>
</dbReference>
<gene>
    <name evidence="11" type="ORF">GCM10023320_67640</name>
</gene>
<reference evidence="12" key="1">
    <citation type="journal article" date="2019" name="Int. J. Syst. Evol. Microbiol.">
        <title>The Global Catalogue of Microorganisms (GCM) 10K type strain sequencing project: providing services to taxonomists for standard genome sequencing and annotation.</title>
        <authorList>
            <consortium name="The Broad Institute Genomics Platform"/>
            <consortium name="The Broad Institute Genome Sequencing Center for Infectious Disease"/>
            <person name="Wu L."/>
            <person name="Ma J."/>
        </authorList>
    </citation>
    <scope>NUCLEOTIDE SEQUENCE [LARGE SCALE GENOMIC DNA]</scope>
    <source>
        <strain evidence="12">JCM 18302</strain>
    </source>
</reference>
<evidence type="ECO:0000313" key="12">
    <source>
        <dbReference type="Proteomes" id="UP001500804"/>
    </source>
</evidence>
<accession>A0ABP9NXW2</accession>
<comment type="caution">
    <text evidence="11">The sequence shown here is derived from an EMBL/GenBank/DDBJ whole genome shotgun (WGS) entry which is preliminary data.</text>
</comment>
<name>A0ABP9NXW2_9PSEU</name>
<dbReference type="Pfam" id="PF16916">
    <property type="entry name" value="ZT_dimer"/>
    <property type="match status" value="1"/>
</dbReference>
<evidence type="ECO:0000256" key="3">
    <source>
        <dbReference type="ARBA" id="ARBA00022448"/>
    </source>
</evidence>
<evidence type="ECO:0000256" key="1">
    <source>
        <dbReference type="ARBA" id="ARBA00004141"/>
    </source>
</evidence>
<evidence type="ECO:0000256" key="4">
    <source>
        <dbReference type="ARBA" id="ARBA00022692"/>
    </source>
</evidence>
<dbReference type="InterPro" id="IPR036837">
    <property type="entry name" value="Cation_efflux_CTD_sf"/>
</dbReference>
<dbReference type="PANTHER" id="PTHR43840:SF15">
    <property type="entry name" value="MITOCHONDRIAL METAL TRANSPORTER 1-RELATED"/>
    <property type="match status" value="1"/>
</dbReference>
<organism evidence="11 12">
    <name type="scientific">Pseudonocardia adelaidensis</name>
    <dbReference type="NCBI Taxonomy" id="648754"/>
    <lineage>
        <taxon>Bacteria</taxon>
        <taxon>Bacillati</taxon>
        <taxon>Actinomycetota</taxon>
        <taxon>Actinomycetes</taxon>
        <taxon>Pseudonocardiales</taxon>
        <taxon>Pseudonocardiaceae</taxon>
        <taxon>Pseudonocardia</taxon>
    </lineage>
</organism>
<feature type="transmembrane region" description="Helical" evidence="8">
    <location>
        <begin position="198"/>
        <end position="219"/>
    </location>
</feature>
<proteinExistence type="inferred from homology"/>
<protein>
    <submittedName>
        <fullName evidence="11">Cation diffusion facilitator family transporter</fullName>
    </submittedName>
</protein>
<feature type="transmembrane region" description="Helical" evidence="8">
    <location>
        <begin position="131"/>
        <end position="150"/>
    </location>
</feature>
<evidence type="ECO:0000313" key="11">
    <source>
        <dbReference type="EMBL" id="GAA5136468.1"/>
    </source>
</evidence>
<feature type="domain" description="Cation efflux protein transmembrane" evidence="9">
    <location>
        <begin position="32"/>
        <end position="223"/>
    </location>
</feature>
<dbReference type="InterPro" id="IPR058533">
    <property type="entry name" value="Cation_efflux_TM"/>
</dbReference>
<dbReference type="SUPFAM" id="SSF161111">
    <property type="entry name" value="Cation efflux protein transmembrane domain-like"/>
    <property type="match status" value="1"/>
</dbReference>
<dbReference type="Gene3D" id="1.20.1510.10">
    <property type="entry name" value="Cation efflux protein transmembrane domain"/>
    <property type="match status" value="1"/>
</dbReference>
<feature type="region of interest" description="Disordered" evidence="7">
    <location>
        <begin position="305"/>
        <end position="325"/>
    </location>
</feature>
<dbReference type="Gene3D" id="3.30.70.1350">
    <property type="entry name" value="Cation efflux protein, cytoplasmic domain"/>
    <property type="match status" value="1"/>
</dbReference>
<evidence type="ECO:0000259" key="10">
    <source>
        <dbReference type="Pfam" id="PF16916"/>
    </source>
</evidence>
<comment type="similarity">
    <text evidence="2">Belongs to the cation diffusion facilitator (CDF) transporter (TC 2.A.4) family.</text>
</comment>
<dbReference type="EMBL" id="BAABJO010000034">
    <property type="protein sequence ID" value="GAA5136468.1"/>
    <property type="molecule type" value="Genomic_DNA"/>
</dbReference>
<comment type="subcellular location">
    <subcellularLocation>
        <location evidence="1">Membrane</location>
        <topology evidence="1">Multi-pass membrane protein</topology>
    </subcellularLocation>
</comment>
<evidence type="ECO:0000259" key="9">
    <source>
        <dbReference type="Pfam" id="PF01545"/>
    </source>
</evidence>
<keyword evidence="3" id="KW-0813">Transport</keyword>
<evidence type="ECO:0000256" key="2">
    <source>
        <dbReference type="ARBA" id="ARBA00008114"/>
    </source>
</evidence>
<evidence type="ECO:0000256" key="8">
    <source>
        <dbReference type="SAM" id="Phobius"/>
    </source>
</evidence>